<evidence type="ECO:0000313" key="4">
    <source>
        <dbReference type="EMBL" id="QSE77455.1"/>
    </source>
</evidence>
<evidence type="ECO:0000313" key="5">
    <source>
        <dbReference type="Proteomes" id="UP000663608"/>
    </source>
</evidence>
<reference evidence="4 5" key="1">
    <citation type="submission" date="2021-02" db="EMBL/GenBank/DDBJ databases">
        <title>Complete genome sequence of Lactococcus lactis strain K_LL004.</title>
        <authorList>
            <person name="Kim H.B."/>
        </authorList>
    </citation>
    <scope>NUCLEOTIDE SEQUENCE [LARGE SCALE GENOMIC DNA]</scope>
    <source>
        <strain evidence="4 5">K_LL004</strain>
    </source>
</reference>
<dbReference type="Gene3D" id="2.40.260.10">
    <property type="entry name" value="Sortase"/>
    <property type="match status" value="1"/>
</dbReference>
<dbReference type="CDD" id="cd05827">
    <property type="entry name" value="Sortase_C"/>
    <property type="match status" value="1"/>
</dbReference>
<evidence type="ECO:0000256" key="2">
    <source>
        <dbReference type="PIRSR" id="PIRSR605754-1"/>
    </source>
</evidence>
<keyword evidence="3" id="KW-0812">Transmembrane</keyword>
<dbReference type="NCBIfam" id="NF033745">
    <property type="entry name" value="class_C_sortase"/>
    <property type="match status" value="1"/>
</dbReference>
<name>A0AA45KHJ1_9LACT</name>
<sequence>MKMKKESSTKKGKRSFRDVLSLFFALVAIGALFYPLLANTLVAHKTTAIITKYHQVAAKLDREKMNEMLTNARAYNEYIYDMSQHLPYRGTKLSYETLLKLDQSGLMADISIPQIKVSNVPIYHGDAESTLALGVGHLENTSLPIGGVNTHTVLTAHSGRVNNTLFTNLDKLKIGDVFYIDSLNLKLKYKIKTIKIVEPNDVSTLSVQKGKDLATLMTCYPTGINSQRLLVTGQRVSLKEKDVQEEIQRNPYGYDFWVLLGSAVFAGLGVVYLIIKIIKRRKKGEN</sequence>
<dbReference type="KEGG" id="lti:JW886_04225"/>
<dbReference type="Proteomes" id="UP000663608">
    <property type="component" value="Chromosome"/>
</dbReference>
<dbReference type="GO" id="GO:0016787">
    <property type="term" value="F:hydrolase activity"/>
    <property type="evidence" value="ECO:0007669"/>
    <property type="project" value="UniProtKB-KW"/>
</dbReference>
<organism evidence="4 5">
    <name type="scientific">Lactococcus taiwanensis</name>
    <dbReference type="NCBI Taxonomy" id="1151742"/>
    <lineage>
        <taxon>Bacteria</taxon>
        <taxon>Bacillati</taxon>
        <taxon>Bacillota</taxon>
        <taxon>Bacilli</taxon>
        <taxon>Lactobacillales</taxon>
        <taxon>Streptococcaceae</taxon>
        <taxon>Lactococcus</taxon>
    </lineage>
</organism>
<keyword evidence="5" id="KW-1185">Reference proteome</keyword>
<protein>
    <submittedName>
        <fullName evidence="4">Class C sortase</fullName>
    </submittedName>
</protein>
<feature type="active site" description="Acyl-thioester intermediate" evidence="2">
    <location>
        <position position="219"/>
    </location>
</feature>
<keyword evidence="3" id="KW-0472">Membrane</keyword>
<dbReference type="InterPro" id="IPR023365">
    <property type="entry name" value="Sortase_dom-sf"/>
</dbReference>
<evidence type="ECO:0000256" key="1">
    <source>
        <dbReference type="ARBA" id="ARBA00022801"/>
    </source>
</evidence>
<keyword evidence="1" id="KW-0378">Hydrolase</keyword>
<evidence type="ECO:0000256" key="3">
    <source>
        <dbReference type="SAM" id="Phobius"/>
    </source>
</evidence>
<feature type="active site" description="Proton donor/acceptor" evidence="2">
    <location>
        <position position="157"/>
    </location>
</feature>
<accession>A0AA45KHJ1</accession>
<dbReference type="Pfam" id="PF04203">
    <property type="entry name" value="Sortase"/>
    <property type="match status" value="1"/>
</dbReference>
<proteinExistence type="predicted"/>
<dbReference type="EMBL" id="CP070872">
    <property type="protein sequence ID" value="QSE77455.1"/>
    <property type="molecule type" value="Genomic_DNA"/>
</dbReference>
<gene>
    <name evidence="4" type="ORF">JW886_04225</name>
</gene>
<dbReference type="SUPFAM" id="SSF63817">
    <property type="entry name" value="Sortase"/>
    <property type="match status" value="1"/>
</dbReference>
<keyword evidence="3" id="KW-1133">Transmembrane helix</keyword>
<dbReference type="InterPro" id="IPR005754">
    <property type="entry name" value="Sortase"/>
</dbReference>
<feature type="transmembrane region" description="Helical" evidence="3">
    <location>
        <begin position="256"/>
        <end position="275"/>
    </location>
</feature>
<dbReference type="InterPro" id="IPR042002">
    <property type="entry name" value="Sortase_C"/>
</dbReference>
<dbReference type="AlphaFoldDB" id="A0AA45KHJ1"/>
<dbReference type="NCBIfam" id="TIGR01076">
    <property type="entry name" value="sortase_fam"/>
    <property type="match status" value="1"/>
</dbReference>